<feature type="region of interest" description="Disordered" evidence="1">
    <location>
        <begin position="1"/>
        <end position="67"/>
    </location>
</feature>
<protein>
    <submittedName>
        <fullName evidence="2">Uncharacterized protein</fullName>
    </submittedName>
</protein>
<proteinExistence type="predicted"/>
<evidence type="ECO:0000256" key="1">
    <source>
        <dbReference type="SAM" id="MobiDB-lite"/>
    </source>
</evidence>
<evidence type="ECO:0000313" key="3">
    <source>
        <dbReference type="Proteomes" id="UP000760494"/>
    </source>
</evidence>
<feature type="compositionally biased region" description="Polar residues" evidence="1">
    <location>
        <begin position="31"/>
        <end position="41"/>
    </location>
</feature>
<gene>
    <name evidence="2" type="ORF">C2S_8615</name>
</gene>
<feature type="compositionally biased region" description="Basic and acidic residues" evidence="1">
    <location>
        <begin position="390"/>
        <end position="401"/>
    </location>
</feature>
<sequence length="445" mass="49323">MTNTDDKKKTQKDPNSKRKGKDDDKHLTNRAGAQSGQQNPSARGDETGSGLAIKHPAKPRRSATLPANVSALGSSVDKIGQTDMSFVKQNTGAPINNEMGITRGIPVDVPGFGQLSRPGEVLTTAFRGAQPSNFVQEGSKQKFVGITSTPESRLLDDSRKTILAQRSSVQQKNDAEAENGGQDQGYRPRKRQRRPFCVGCKSDQHYIDRCLKASDNGLMKGCPVCNTLEHSAEDCNSPRVLDDVDRTCEFVYRRRNMPSFLTFESWYDLVRDNASPAPTNMDRFPWTPEFTKSISAAIDDLQQKVNDLGLEDAKLPVDPSVNGWTAVKGHFNEKAPTATMDQSEEPELPFTMTEEAPAQVESQSGVAPVPEQEPVTAPTDEPSLFAVAKKQQENSRRRPWDEDSEVEDDEVDSDDDEANRRKMQRMRRAERSEMVLRASSHTPGE</sequence>
<feature type="region of interest" description="Disordered" evidence="1">
    <location>
        <begin position="167"/>
        <end position="190"/>
    </location>
</feature>
<dbReference type="Proteomes" id="UP000760494">
    <property type="component" value="Unassembled WGS sequence"/>
</dbReference>
<name>A0A9Q9RRB3_FUSFU</name>
<comment type="caution">
    <text evidence="2">The sequence shown here is derived from an EMBL/GenBank/DDBJ whole genome shotgun (WGS) entry which is preliminary data.</text>
</comment>
<evidence type="ECO:0000313" key="2">
    <source>
        <dbReference type="EMBL" id="VTT72529.1"/>
    </source>
</evidence>
<accession>A0A9Q9RRB3</accession>
<feature type="compositionally biased region" description="Acidic residues" evidence="1">
    <location>
        <begin position="402"/>
        <end position="417"/>
    </location>
</feature>
<dbReference type="EMBL" id="CABFJX010000346">
    <property type="protein sequence ID" value="VTT72529.1"/>
    <property type="molecule type" value="Genomic_DNA"/>
</dbReference>
<dbReference type="AlphaFoldDB" id="A0A9Q9RRB3"/>
<organism evidence="2 3">
    <name type="scientific">Fusarium fujikuroi</name>
    <name type="common">Bakanae and foot rot disease fungus</name>
    <name type="synonym">Gibberella fujikuroi</name>
    <dbReference type="NCBI Taxonomy" id="5127"/>
    <lineage>
        <taxon>Eukaryota</taxon>
        <taxon>Fungi</taxon>
        <taxon>Dikarya</taxon>
        <taxon>Ascomycota</taxon>
        <taxon>Pezizomycotina</taxon>
        <taxon>Sordariomycetes</taxon>
        <taxon>Hypocreomycetidae</taxon>
        <taxon>Hypocreales</taxon>
        <taxon>Nectriaceae</taxon>
        <taxon>Fusarium</taxon>
        <taxon>Fusarium fujikuroi species complex</taxon>
    </lineage>
</organism>
<reference evidence="2" key="1">
    <citation type="submission" date="2019-05" db="EMBL/GenBank/DDBJ databases">
        <authorList>
            <person name="Piombo E."/>
        </authorList>
    </citation>
    <scope>NUCLEOTIDE SEQUENCE</scope>
    <source>
        <strain evidence="2">C2S</strain>
    </source>
</reference>
<feature type="region of interest" description="Disordered" evidence="1">
    <location>
        <begin position="356"/>
        <end position="445"/>
    </location>
</feature>
<feature type="compositionally biased region" description="Basic and acidic residues" evidence="1">
    <location>
        <begin position="1"/>
        <end position="27"/>
    </location>
</feature>